<comment type="subcellular location">
    <subcellularLocation>
        <location evidence="1">Cell membrane</location>
        <topology evidence="1">Multi-pass membrane protein</topology>
    </subcellularLocation>
</comment>
<organism evidence="10">
    <name type="scientific">Streptomyces sp. CMC78</name>
    <dbReference type="NCBI Taxonomy" id="3231512"/>
    <lineage>
        <taxon>Bacteria</taxon>
        <taxon>Bacillati</taxon>
        <taxon>Actinomycetota</taxon>
        <taxon>Actinomycetes</taxon>
        <taxon>Kitasatosporales</taxon>
        <taxon>Streptomycetaceae</taxon>
        <taxon>Streptomyces</taxon>
    </lineage>
</organism>
<feature type="transmembrane region" description="Helical" evidence="8">
    <location>
        <begin position="156"/>
        <end position="177"/>
    </location>
</feature>
<evidence type="ECO:0000256" key="5">
    <source>
        <dbReference type="ARBA" id="ARBA00022989"/>
    </source>
</evidence>
<dbReference type="KEGG" id="stcm:SCMC78_38070"/>
<dbReference type="GO" id="GO:0046677">
    <property type="term" value="P:response to antibiotic"/>
    <property type="evidence" value="ECO:0007669"/>
    <property type="project" value="UniProtKB-KW"/>
</dbReference>
<evidence type="ECO:0000256" key="1">
    <source>
        <dbReference type="ARBA" id="ARBA00004651"/>
    </source>
</evidence>
<dbReference type="CDD" id="cd17321">
    <property type="entry name" value="MFS_MMR_MDR_like"/>
    <property type="match status" value="1"/>
</dbReference>
<evidence type="ECO:0000256" key="4">
    <source>
        <dbReference type="ARBA" id="ARBA00022692"/>
    </source>
</evidence>
<dbReference type="InterPro" id="IPR020846">
    <property type="entry name" value="MFS_dom"/>
</dbReference>
<keyword evidence="3" id="KW-1003">Cell membrane</keyword>
<keyword evidence="5 8" id="KW-1133">Transmembrane helix</keyword>
<evidence type="ECO:0000256" key="6">
    <source>
        <dbReference type="ARBA" id="ARBA00023136"/>
    </source>
</evidence>
<feature type="transmembrane region" description="Helical" evidence="8">
    <location>
        <begin position="453"/>
        <end position="472"/>
    </location>
</feature>
<dbReference type="Pfam" id="PF07690">
    <property type="entry name" value="MFS_1"/>
    <property type="match status" value="1"/>
</dbReference>
<sequence>MPEAPVLTDVRPGGDRIPALPAKVSWLPMAAVGVAQLMVMLDVTVVNVALPSIGADLPAGPSALPWVISAYVLLYGSLLLFGGRVSDVIGRRRAFLAGLLTFAVASVLCGLAGNQELLVAGRALQGLGAAVLSAAALSIVLTVYENKEQRKAALALWSGLGVIGAILGAVLGGLVVSAVSWRWAFLINVPVSLAAGVLALRSLPAMAPAGRRPLRLPTAFLATTGLACLSFGLIQLHDGMASATAWSSLALAVVLLLVVARTELGKSDPLLPLHLLRIPTYWLSSLGLLLAAVVMMSSSYLASNYFQGAHDMSAFTTGLALLPMGLASLVFALFVPNLINKAGPGGAYLAGALAQIIGAALLATGPSGVPMAVVALIVIGAGLPTCFVPLYGIGTSHVRPEESGVGSALLNTFNESGAALGIAVIGTILATSLQRETSSGAPAADAMTTGVGHGFLALVVCAALAAGIALALHRLTRTVATADVE</sequence>
<accession>A0AB33KMP0</accession>
<evidence type="ECO:0000259" key="9">
    <source>
        <dbReference type="PROSITE" id="PS50850"/>
    </source>
</evidence>
<dbReference type="PROSITE" id="PS00216">
    <property type="entry name" value="SUGAR_TRANSPORT_1"/>
    <property type="match status" value="1"/>
</dbReference>
<dbReference type="RefSeq" id="WP_319601231.1">
    <property type="nucleotide sequence ID" value="NZ_AP035884.1"/>
</dbReference>
<feature type="transmembrane region" description="Helical" evidence="8">
    <location>
        <begin position="413"/>
        <end position="433"/>
    </location>
</feature>
<dbReference type="GO" id="GO:0022857">
    <property type="term" value="F:transmembrane transporter activity"/>
    <property type="evidence" value="ECO:0007669"/>
    <property type="project" value="InterPro"/>
</dbReference>
<evidence type="ECO:0000256" key="7">
    <source>
        <dbReference type="ARBA" id="ARBA00023251"/>
    </source>
</evidence>
<feature type="transmembrane region" description="Helical" evidence="8">
    <location>
        <begin position="94"/>
        <end position="113"/>
    </location>
</feature>
<feature type="transmembrane region" description="Helical" evidence="8">
    <location>
        <begin position="371"/>
        <end position="393"/>
    </location>
</feature>
<feature type="transmembrane region" description="Helical" evidence="8">
    <location>
        <begin position="216"/>
        <end position="234"/>
    </location>
</feature>
<protein>
    <submittedName>
        <fullName evidence="10">DHA2 family efflux MFS transporter permease subunit</fullName>
    </submittedName>
</protein>
<dbReference type="InterPro" id="IPR005829">
    <property type="entry name" value="Sugar_transporter_CS"/>
</dbReference>
<reference evidence="10" key="1">
    <citation type="submission" date="2024-07" db="EMBL/GenBank/DDBJ databases">
        <title>Complete genome sequences of cellulolytic bacteria, Kitasatospora sp. CMC57 and Streptomyces sp. CMC78, isolated from Japanese agricultural soil.</title>
        <authorList>
            <person name="Hashimoto T."/>
            <person name="Ito M."/>
            <person name="Iwamoto M."/>
            <person name="Fukahori D."/>
            <person name="Shoda T."/>
            <person name="Sakoda M."/>
            <person name="Morohoshi T."/>
            <person name="Mitsuboshi M."/>
            <person name="Nishizawa T."/>
        </authorList>
    </citation>
    <scope>NUCLEOTIDE SEQUENCE</scope>
    <source>
        <strain evidence="10">CMC78</strain>
    </source>
</reference>
<evidence type="ECO:0000256" key="3">
    <source>
        <dbReference type="ARBA" id="ARBA00022475"/>
    </source>
</evidence>
<dbReference type="PROSITE" id="PS50850">
    <property type="entry name" value="MFS"/>
    <property type="match status" value="1"/>
</dbReference>
<feature type="transmembrane region" description="Helical" evidence="8">
    <location>
        <begin position="26"/>
        <end position="50"/>
    </location>
</feature>
<name>A0AB33KMP0_9ACTN</name>
<gene>
    <name evidence="10" type="ORF">SCMC78_38070</name>
</gene>
<dbReference type="PANTHER" id="PTHR42718">
    <property type="entry name" value="MAJOR FACILITATOR SUPERFAMILY MULTIDRUG TRANSPORTER MFSC"/>
    <property type="match status" value="1"/>
</dbReference>
<feature type="transmembrane region" description="Helical" evidence="8">
    <location>
        <begin position="240"/>
        <end position="260"/>
    </location>
</feature>
<keyword evidence="6 8" id="KW-0472">Membrane</keyword>
<feature type="domain" description="Major facilitator superfamily (MFS) profile" evidence="9">
    <location>
        <begin position="28"/>
        <end position="477"/>
    </location>
</feature>
<proteinExistence type="predicted"/>
<keyword evidence="7" id="KW-0046">Antibiotic resistance</keyword>
<dbReference type="InterPro" id="IPR011701">
    <property type="entry name" value="MFS"/>
</dbReference>
<feature type="transmembrane region" description="Helical" evidence="8">
    <location>
        <begin position="281"/>
        <end position="302"/>
    </location>
</feature>
<feature type="transmembrane region" description="Helical" evidence="8">
    <location>
        <begin position="314"/>
        <end position="335"/>
    </location>
</feature>
<feature type="transmembrane region" description="Helical" evidence="8">
    <location>
        <begin position="125"/>
        <end position="144"/>
    </location>
</feature>
<dbReference type="InterPro" id="IPR036259">
    <property type="entry name" value="MFS_trans_sf"/>
</dbReference>
<dbReference type="GO" id="GO:0005886">
    <property type="term" value="C:plasma membrane"/>
    <property type="evidence" value="ECO:0007669"/>
    <property type="project" value="UniProtKB-SubCell"/>
</dbReference>
<feature type="transmembrane region" description="Helical" evidence="8">
    <location>
        <begin position="183"/>
        <end position="204"/>
    </location>
</feature>
<dbReference type="EMBL" id="AP035884">
    <property type="protein sequence ID" value="BFP54000.1"/>
    <property type="molecule type" value="Genomic_DNA"/>
</dbReference>
<dbReference type="Gene3D" id="1.20.1250.20">
    <property type="entry name" value="MFS general substrate transporter like domains"/>
    <property type="match status" value="1"/>
</dbReference>
<dbReference type="PANTHER" id="PTHR42718:SF46">
    <property type="entry name" value="BLR6921 PROTEIN"/>
    <property type="match status" value="1"/>
</dbReference>
<evidence type="ECO:0000313" key="10">
    <source>
        <dbReference type="EMBL" id="BFP54000.1"/>
    </source>
</evidence>
<keyword evidence="2" id="KW-0813">Transport</keyword>
<dbReference type="SUPFAM" id="SSF103473">
    <property type="entry name" value="MFS general substrate transporter"/>
    <property type="match status" value="1"/>
</dbReference>
<feature type="transmembrane region" description="Helical" evidence="8">
    <location>
        <begin position="62"/>
        <end position="82"/>
    </location>
</feature>
<evidence type="ECO:0000256" key="8">
    <source>
        <dbReference type="SAM" id="Phobius"/>
    </source>
</evidence>
<evidence type="ECO:0000256" key="2">
    <source>
        <dbReference type="ARBA" id="ARBA00022448"/>
    </source>
</evidence>
<dbReference type="AlphaFoldDB" id="A0AB33KMP0"/>
<keyword evidence="4 8" id="KW-0812">Transmembrane</keyword>
<dbReference type="Gene3D" id="1.20.1720.10">
    <property type="entry name" value="Multidrug resistance protein D"/>
    <property type="match status" value="1"/>
</dbReference>
<feature type="transmembrane region" description="Helical" evidence="8">
    <location>
        <begin position="347"/>
        <end position="365"/>
    </location>
</feature>